<evidence type="ECO:0000256" key="1">
    <source>
        <dbReference type="ARBA" id="ARBA00023239"/>
    </source>
</evidence>
<dbReference type="EMBL" id="JAHKKG010000019">
    <property type="protein sequence ID" value="MBU2670363.1"/>
    <property type="molecule type" value="Genomic_DNA"/>
</dbReference>
<evidence type="ECO:0000313" key="3">
    <source>
        <dbReference type="EMBL" id="MBU2670363.1"/>
    </source>
</evidence>
<comment type="caution">
    <text evidence="3">The sequence shown here is derived from an EMBL/GenBank/DDBJ whole genome shotgun (WGS) entry which is preliminary data.</text>
</comment>
<name>A0ABS5Z3X0_9ACTN</name>
<dbReference type="Gene3D" id="1.10.275.10">
    <property type="entry name" value="Fumarase/aspartase (N-terminal domain)"/>
    <property type="match status" value="1"/>
</dbReference>
<dbReference type="Proteomes" id="UP001519654">
    <property type="component" value="Unassembled WGS sequence"/>
</dbReference>
<proteinExistence type="predicted"/>
<dbReference type="GO" id="GO:0016829">
    <property type="term" value="F:lyase activity"/>
    <property type="evidence" value="ECO:0007669"/>
    <property type="project" value="UniProtKB-KW"/>
</dbReference>
<dbReference type="SUPFAM" id="SSF48557">
    <property type="entry name" value="L-aspartase-like"/>
    <property type="match status" value="1"/>
</dbReference>
<feature type="compositionally biased region" description="Basic and acidic residues" evidence="2">
    <location>
        <begin position="8"/>
        <end position="35"/>
    </location>
</feature>
<gene>
    <name evidence="3" type="ORF">KOI35_43365</name>
</gene>
<dbReference type="InterPro" id="IPR001106">
    <property type="entry name" value="Aromatic_Lyase"/>
</dbReference>
<accession>A0ABS5Z3X0</accession>
<dbReference type="InterPro" id="IPR024083">
    <property type="entry name" value="Fumarase/histidase_N"/>
</dbReference>
<dbReference type="Gene3D" id="1.20.200.10">
    <property type="entry name" value="Fumarase/aspartase (Central domain)"/>
    <property type="match status" value="1"/>
</dbReference>
<evidence type="ECO:0000313" key="4">
    <source>
        <dbReference type="Proteomes" id="UP001519654"/>
    </source>
</evidence>
<evidence type="ECO:0000256" key="2">
    <source>
        <dbReference type="SAM" id="MobiDB-lite"/>
    </source>
</evidence>
<keyword evidence="4" id="KW-1185">Reference proteome</keyword>
<dbReference type="PANTHER" id="PTHR10362">
    <property type="entry name" value="HISTIDINE AMMONIA-LYASE"/>
    <property type="match status" value="1"/>
</dbReference>
<protein>
    <submittedName>
        <fullName evidence="3">Aromatic amino acid lyase</fullName>
    </submittedName>
</protein>
<sequence>MTNNFPVRGEKRPNPPERFSVHSDEPFPVRGDERPGSPVLSIERPADLSRAVIGEVARGSCRIALAPALLDALDESRRATLRDLAGRVVYGVNTGMGALSGVRLDPEAQARHQDTLMTGRAVGSAPWLRVDQARAVVAARLRTLLDPAAGVSPALCQALVALLDAGVTPAIPARGNGAAGEIIPLAHVGAVLNGTGQVLALPGATPPNATPPGVASPGTTDAAEALSAAGLTPRPFGAKEGIAFLEGVPGLTGLAVVASDAARTLIRQIVVGAAASHTVIGASPDPLHPALADSPELRDILDDLRKLRGDAPARALQAPVSFRVTAPALAVAVRAIDALDAATERALTAVTDSPAHLDGEFVGTFGFAGTDLVAAAGALTTALVHLAELGTARLHRLLDPNLTGLNRQLSESPGLHAGMATVHKRAVGITHRLRRFATPVLSGAMETSLGQEDVQSFGFEAAECLDEAITGLREVLACELLAVVQAGRLGATALLPDIDALLPPGTADRPWGRDLDRITEHLLLDNAGR</sequence>
<organism evidence="3 4">
    <name type="scientific">Paractinoplanes bogorensis</name>
    <dbReference type="NCBI Taxonomy" id="1610840"/>
    <lineage>
        <taxon>Bacteria</taxon>
        <taxon>Bacillati</taxon>
        <taxon>Actinomycetota</taxon>
        <taxon>Actinomycetes</taxon>
        <taxon>Micromonosporales</taxon>
        <taxon>Micromonosporaceae</taxon>
        <taxon>Paractinoplanes</taxon>
    </lineage>
</organism>
<dbReference type="Pfam" id="PF00221">
    <property type="entry name" value="Lyase_aromatic"/>
    <property type="match status" value="1"/>
</dbReference>
<dbReference type="RefSeq" id="WP_215795592.1">
    <property type="nucleotide sequence ID" value="NZ_JAHKKG010000019.1"/>
</dbReference>
<keyword evidence="1 3" id="KW-0456">Lyase</keyword>
<dbReference type="InterPro" id="IPR008948">
    <property type="entry name" value="L-Aspartase-like"/>
</dbReference>
<feature type="region of interest" description="Disordered" evidence="2">
    <location>
        <begin position="1"/>
        <end position="41"/>
    </location>
</feature>
<reference evidence="3 4" key="1">
    <citation type="submission" date="2021-06" db="EMBL/GenBank/DDBJ databases">
        <title>Actinoplanes lichenicola sp. nov., and Actinoplanes ovalisporus sp. nov., isolated from lichen in Thailand.</title>
        <authorList>
            <person name="Saeng-In P."/>
            <person name="Kanchanasin P."/>
            <person name="Yuki M."/>
            <person name="Kudo T."/>
            <person name="Ohkuma M."/>
            <person name="Phongsopitanun W."/>
            <person name="Tanasupawat S."/>
        </authorList>
    </citation>
    <scope>NUCLEOTIDE SEQUENCE [LARGE SCALE GENOMIC DNA]</scope>
    <source>
        <strain evidence="3 4">NBRC 110975</strain>
    </source>
</reference>